<dbReference type="EMBL" id="LN555523">
    <property type="protein sequence ID" value="CED93508.1"/>
    <property type="molecule type" value="Genomic_DNA"/>
</dbReference>
<feature type="transmembrane region" description="Helical" evidence="1">
    <location>
        <begin position="57"/>
        <end position="74"/>
    </location>
</feature>
<dbReference type="AlphaFoldDB" id="A0A1V1HZV0"/>
<dbReference type="KEGG" id="ril:CRIB_756"/>
<accession>A0A1V1HZV0</accession>
<proteinExistence type="predicted"/>
<dbReference type="GeneID" id="82204938"/>
<protein>
    <submittedName>
        <fullName evidence="2">Uncharacterized protein</fullName>
    </submittedName>
</protein>
<gene>
    <name evidence="2" type="ORF">CRIB_756</name>
</gene>
<evidence type="ECO:0000313" key="3">
    <source>
        <dbReference type="Proteomes" id="UP000245622"/>
    </source>
</evidence>
<dbReference type="Proteomes" id="UP000245622">
    <property type="component" value="Chromosome 1"/>
</dbReference>
<organism evidence="2 3">
    <name type="scientific">Romboutsia ilealis</name>
    <dbReference type="NCBI Taxonomy" id="1115758"/>
    <lineage>
        <taxon>Bacteria</taxon>
        <taxon>Bacillati</taxon>
        <taxon>Bacillota</taxon>
        <taxon>Clostridia</taxon>
        <taxon>Peptostreptococcales</taxon>
        <taxon>Peptostreptococcaceae</taxon>
        <taxon>Romboutsia</taxon>
    </lineage>
</organism>
<dbReference type="RefSeq" id="WP_180703218.1">
    <property type="nucleotide sequence ID" value="NZ_LN555523.1"/>
</dbReference>
<reference evidence="2 3" key="1">
    <citation type="submission" date="2014-04" db="EMBL/GenBank/DDBJ databases">
        <authorList>
            <person name="Hornung B.V."/>
        </authorList>
    </citation>
    <scope>NUCLEOTIDE SEQUENCE [LARGE SCALE GENOMIC DNA]</scope>
    <source>
        <strain evidence="2 3">CRIB</strain>
    </source>
</reference>
<keyword evidence="1" id="KW-1133">Transmembrane helix</keyword>
<evidence type="ECO:0000256" key="1">
    <source>
        <dbReference type="SAM" id="Phobius"/>
    </source>
</evidence>
<sequence>MKKNNGKTIVFKQREEHHISKYNFKANEYGKIDFKVIPYPKYKKVLRKGRKFIKVKNLFIILLIILIASFYFLITNKRLSYLIEKKEANSISTSNNSIVSSDDFNTYSKIIESQINILIPLNSEHNIETKAMHKNGSYLYAQGVISSRKNNNLYFDIILKNDKSYSLIVNDTEYIKR</sequence>
<keyword evidence="1" id="KW-0472">Membrane</keyword>
<name>A0A1V1HZV0_9FIRM</name>
<keyword evidence="1" id="KW-0812">Transmembrane</keyword>
<keyword evidence="3" id="KW-1185">Reference proteome</keyword>
<evidence type="ECO:0000313" key="2">
    <source>
        <dbReference type="EMBL" id="CED93508.1"/>
    </source>
</evidence>